<evidence type="ECO:0000313" key="3">
    <source>
        <dbReference type="Proteomes" id="UP001159363"/>
    </source>
</evidence>
<evidence type="ECO:0000256" key="1">
    <source>
        <dbReference type="SAM" id="Phobius"/>
    </source>
</evidence>
<gene>
    <name evidence="2" type="ORF">PR048_028786</name>
</gene>
<keyword evidence="3" id="KW-1185">Reference proteome</keyword>
<accession>A0ABQ9GBZ2</accession>
<name>A0ABQ9GBZ2_9NEOP</name>
<sequence length="189" mass="21220">MHKNALNILNKCASIQEFFVKTPVGKAMPSVSGETNQCIRKLVDIAYVLTQEEIAFNKFPKLVELEKRHGIDIGNTDYLICCDGSTDVSVTDKEIVFVMFINNDTSDVKFKYSKITDLPNSSASAIFNSLKEMLTEFGVKKKKKKKNMLVFWQMGVLVNFGHILGVYVELKKNYAHGCWQPIALAIASS</sequence>
<comment type="caution">
    <text evidence="2">The sequence shown here is derived from an EMBL/GenBank/DDBJ whole genome shotgun (WGS) entry which is preliminary data.</text>
</comment>
<dbReference type="PANTHER" id="PTHR46880">
    <property type="entry name" value="RAS-ASSOCIATING DOMAIN-CONTAINING PROTEIN"/>
    <property type="match status" value="1"/>
</dbReference>
<keyword evidence="1" id="KW-0472">Membrane</keyword>
<keyword evidence="1" id="KW-1133">Transmembrane helix</keyword>
<proteinExistence type="predicted"/>
<reference evidence="2 3" key="1">
    <citation type="submission" date="2023-02" db="EMBL/GenBank/DDBJ databases">
        <title>LHISI_Scaffold_Assembly.</title>
        <authorList>
            <person name="Stuart O.P."/>
            <person name="Cleave R."/>
            <person name="Magrath M.J.L."/>
            <person name="Mikheyev A.S."/>
        </authorList>
    </citation>
    <scope>NUCLEOTIDE SEQUENCE [LARGE SCALE GENOMIC DNA]</scope>
    <source>
        <strain evidence="2">Daus_M_001</strain>
        <tissue evidence="2">Leg muscle</tissue>
    </source>
</reference>
<protein>
    <submittedName>
        <fullName evidence="2">Uncharacterized protein</fullName>
    </submittedName>
</protein>
<organism evidence="2 3">
    <name type="scientific">Dryococelus australis</name>
    <dbReference type="NCBI Taxonomy" id="614101"/>
    <lineage>
        <taxon>Eukaryota</taxon>
        <taxon>Metazoa</taxon>
        <taxon>Ecdysozoa</taxon>
        <taxon>Arthropoda</taxon>
        <taxon>Hexapoda</taxon>
        <taxon>Insecta</taxon>
        <taxon>Pterygota</taxon>
        <taxon>Neoptera</taxon>
        <taxon>Polyneoptera</taxon>
        <taxon>Phasmatodea</taxon>
        <taxon>Verophasmatodea</taxon>
        <taxon>Anareolatae</taxon>
        <taxon>Phasmatidae</taxon>
        <taxon>Eurycanthinae</taxon>
        <taxon>Dryococelus</taxon>
    </lineage>
</organism>
<dbReference type="EMBL" id="JARBHB010000013">
    <property type="protein sequence ID" value="KAJ8869778.1"/>
    <property type="molecule type" value="Genomic_DNA"/>
</dbReference>
<feature type="transmembrane region" description="Helical" evidence="1">
    <location>
        <begin position="149"/>
        <end position="168"/>
    </location>
</feature>
<dbReference type="PANTHER" id="PTHR46880:SF9">
    <property type="entry name" value="ZINC FINGER PROTEIN 862"/>
    <property type="match status" value="1"/>
</dbReference>
<keyword evidence="1" id="KW-0812">Transmembrane</keyword>
<dbReference type="Proteomes" id="UP001159363">
    <property type="component" value="Chromosome 12"/>
</dbReference>
<evidence type="ECO:0000313" key="2">
    <source>
        <dbReference type="EMBL" id="KAJ8869778.1"/>
    </source>
</evidence>